<evidence type="ECO:0000256" key="1">
    <source>
        <dbReference type="SAM" id="MobiDB-lite"/>
    </source>
</evidence>
<evidence type="ECO:0000313" key="2">
    <source>
        <dbReference type="EMBL" id="PIR04432.1"/>
    </source>
</evidence>
<gene>
    <name evidence="2" type="ORF">COV59_01125</name>
</gene>
<feature type="compositionally biased region" description="Basic and acidic residues" evidence="1">
    <location>
        <begin position="114"/>
        <end position="168"/>
    </location>
</feature>
<sequence>MIDRFQKPSAPLSSIMSTNTIRAKKSLYSIVRDVKKTLPGENLTHKKMIAKTIYKLNNDPHAVVTNRMTKAAVKALGEAGHLKGKWHQNVGAAITHVKHMHEKTSSNTDTSHMSPEERLKNAKTWEEKKAAQKAESIQRRRLEARARQARQEAEDQEKGTKLGLKEWQESTTSIGEAVKQKERERKNQAEQDMSELERQSKQIIDMSID</sequence>
<proteinExistence type="predicted"/>
<dbReference type="EMBL" id="PCWN01000003">
    <property type="protein sequence ID" value="PIR04432.1"/>
    <property type="molecule type" value="Genomic_DNA"/>
</dbReference>
<accession>A0A2H0N6B6</accession>
<name>A0A2H0N6B6_9BACT</name>
<protein>
    <submittedName>
        <fullName evidence="2">Uncharacterized protein</fullName>
    </submittedName>
</protein>
<dbReference type="AlphaFoldDB" id="A0A2H0N6B6"/>
<evidence type="ECO:0000313" key="3">
    <source>
        <dbReference type="Proteomes" id="UP000229600"/>
    </source>
</evidence>
<feature type="compositionally biased region" description="Basic and acidic residues" evidence="1">
    <location>
        <begin position="178"/>
        <end position="200"/>
    </location>
</feature>
<feature type="region of interest" description="Disordered" evidence="1">
    <location>
        <begin position="102"/>
        <end position="209"/>
    </location>
</feature>
<organism evidence="2 3">
    <name type="scientific">Candidatus Magasanikbacteria bacterium CG11_big_fil_rev_8_21_14_0_20_39_34</name>
    <dbReference type="NCBI Taxonomy" id="1974653"/>
    <lineage>
        <taxon>Bacteria</taxon>
        <taxon>Candidatus Magasanikiibacteriota</taxon>
    </lineage>
</organism>
<dbReference type="Proteomes" id="UP000229600">
    <property type="component" value="Unassembled WGS sequence"/>
</dbReference>
<reference evidence="2 3" key="1">
    <citation type="submission" date="2017-09" db="EMBL/GenBank/DDBJ databases">
        <title>Depth-based differentiation of microbial function through sediment-hosted aquifers and enrichment of novel symbionts in the deep terrestrial subsurface.</title>
        <authorList>
            <person name="Probst A.J."/>
            <person name="Ladd B."/>
            <person name="Jarett J.K."/>
            <person name="Geller-Mcgrath D.E."/>
            <person name="Sieber C.M."/>
            <person name="Emerson J.B."/>
            <person name="Anantharaman K."/>
            <person name="Thomas B.C."/>
            <person name="Malmstrom R."/>
            <person name="Stieglmeier M."/>
            <person name="Klingl A."/>
            <person name="Woyke T."/>
            <person name="Ryan C.M."/>
            <person name="Banfield J.F."/>
        </authorList>
    </citation>
    <scope>NUCLEOTIDE SEQUENCE [LARGE SCALE GENOMIC DNA]</scope>
    <source>
        <strain evidence="2">CG11_big_fil_rev_8_21_14_0_20_39_34</strain>
    </source>
</reference>
<comment type="caution">
    <text evidence="2">The sequence shown here is derived from an EMBL/GenBank/DDBJ whole genome shotgun (WGS) entry which is preliminary data.</text>
</comment>